<dbReference type="Gene3D" id="3.40.50.2300">
    <property type="match status" value="1"/>
</dbReference>
<dbReference type="InterPro" id="IPR011006">
    <property type="entry name" value="CheY-like_superfamily"/>
</dbReference>
<dbReference type="InterPro" id="IPR050595">
    <property type="entry name" value="Bact_response_regulator"/>
</dbReference>
<evidence type="ECO:0000259" key="3">
    <source>
        <dbReference type="PROSITE" id="PS50110"/>
    </source>
</evidence>
<dbReference type="InterPro" id="IPR001789">
    <property type="entry name" value="Sig_transdc_resp-reg_receiver"/>
</dbReference>
<evidence type="ECO:0000313" key="5">
    <source>
        <dbReference type="Proteomes" id="UP000190541"/>
    </source>
</evidence>
<dbReference type="PANTHER" id="PTHR44591">
    <property type="entry name" value="STRESS RESPONSE REGULATOR PROTEIN 1"/>
    <property type="match status" value="1"/>
</dbReference>
<accession>A0A1T5EUU7</accession>
<dbReference type="SUPFAM" id="SSF52172">
    <property type="entry name" value="CheY-like"/>
    <property type="match status" value="1"/>
</dbReference>
<dbReference type="SMART" id="SM00448">
    <property type="entry name" value="REC"/>
    <property type="match status" value="1"/>
</dbReference>
<dbReference type="RefSeq" id="WP_079718211.1">
    <property type="nucleotide sequence ID" value="NZ_FUYS01000011.1"/>
</dbReference>
<feature type="modified residue" description="4-aspartylphosphate" evidence="2">
    <location>
        <position position="52"/>
    </location>
</feature>
<keyword evidence="1 2" id="KW-0597">Phosphoprotein</keyword>
<feature type="domain" description="Response regulatory" evidence="3">
    <location>
        <begin position="4"/>
        <end position="117"/>
    </location>
</feature>
<keyword evidence="5" id="KW-1185">Reference proteome</keyword>
<proteinExistence type="predicted"/>
<dbReference type="GO" id="GO:0000160">
    <property type="term" value="P:phosphorelay signal transduction system"/>
    <property type="evidence" value="ECO:0007669"/>
    <property type="project" value="InterPro"/>
</dbReference>
<reference evidence="4 5" key="1">
    <citation type="submission" date="2017-02" db="EMBL/GenBank/DDBJ databases">
        <authorList>
            <person name="Peterson S.W."/>
        </authorList>
    </citation>
    <scope>NUCLEOTIDE SEQUENCE [LARGE SCALE GENOMIC DNA]</scope>
    <source>
        <strain evidence="4 5">DSM 22899</strain>
    </source>
</reference>
<organism evidence="4 5">
    <name type="scientific">Parapedobacter luteus</name>
    <dbReference type="NCBI Taxonomy" id="623280"/>
    <lineage>
        <taxon>Bacteria</taxon>
        <taxon>Pseudomonadati</taxon>
        <taxon>Bacteroidota</taxon>
        <taxon>Sphingobacteriia</taxon>
        <taxon>Sphingobacteriales</taxon>
        <taxon>Sphingobacteriaceae</taxon>
        <taxon>Parapedobacter</taxon>
    </lineage>
</organism>
<protein>
    <submittedName>
        <fullName evidence="4">Response regulator receiver domain-containing protein</fullName>
    </submittedName>
</protein>
<sequence>MRKKILYVEDDLDMADIVAEIMQFEEYEVITDSGKSMYKILKDNDIGLILMDEGLSWCWGSNLCRELRLNEETATIPIIMISAVRDIDDIAQHCGANAYIRKPFEIYDVIDAVNEYYPKDEASSLPSGGV</sequence>
<dbReference type="PANTHER" id="PTHR44591:SF3">
    <property type="entry name" value="RESPONSE REGULATORY DOMAIN-CONTAINING PROTEIN"/>
    <property type="match status" value="1"/>
</dbReference>
<dbReference type="OrthoDB" id="710898at2"/>
<evidence type="ECO:0000256" key="2">
    <source>
        <dbReference type="PROSITE-ProRule" id="PRU00169"/>
    </source>
</evidence>
<dbReference type="EMBL" id="FUYS01000011">
    <property type="protein sequence ID" value="SKB87661.1"/>
    <property type="molecule type" value="Genomic_DNA"/>
</dbReference>
<dbReference type="Proteomes" id="UP000190541">
    <property type="component" value="Unassembled WGS sequence"/>
</dbReference>
<evidence type="ECO:0000313" key="4">
    <source>
        <dbReference type="EMBL" id="SKB87661.1"/>
    </source>
</evidence>
<gene>
    <name evidence="4" type="ORF">SAMN05660226_03573</name>
</gene>
<evidence type="ECO:0000256" key="1">
    <source>
        <dbReference type="ARBA" id="ARBA00022553"/>
    </source>
</evidence>
<name>A0A1T5EUU7_9SPHI</name>
<dbReference type="Pfam" id="PF00072">
    <property type="entry name" value="Response_reg"/>
    <property type="match status" value="1"/>
</dbReference>
<dbReference type="AlphaFoldDB" id="A0A1T5EUU7"/>
<dbReference type="STRING" id="623280.SAMN05660226_03573"/>
<dbReference type="PROSITE" id="PS50110">
    <property type="entry name" value="RESPONSE_REGULATORY"/>
    <property type="match status" value="1"/>
</dbReference>